<dbReference type="AlphaFoldDB" id="A0A2P5HFF9"/>
<comment type="caution">
    <text evidence="1">The sequence shown here is derived from an EMBL/GenBank/DDBJ whole genome shotgun (WGS) entry which is preliminary data.</text>
</comment>
<sequence>MPNNDGGNLDRPVGELWVELTRDEKLMVCNALVDRNQPDVVQTLETLDNQDLLPLRDLVDFRDLRDHKDHRDRESLQRQWVRTLPLDSPLRPQVFKLPKAE</sequence>
<keyword evidence="2" id="KW-1185">Reference proteome</keyword>
<evidence type="ECO:0000313" key="2">
    <source>
        <dbReference type="Proteomes" id="UP000094444"/>
    </source>
</evidence>
<evidence type="ECO:0000313" key="1">
    <source>
        <dbReference type="EMBL" id="POS68987.1"/>
    </source>
</evidence>
<name>A0A2P5HFF9_DIAHE</name>
<protein>
    <submittedName>
        <fullName evidence="1">Uncharacterized protein</fullName>
    </submittedName>
</protein>
<organism evidence="1 2">
    <name type="scientific">Diaporthe helianthi</name>
    <dbReference type="NCBI Taxonomy" id="158607"/>
    <lineage>
        <taxon>Eukaryota</taxon>
        <taxon>Fungi</taxon>
        <taxon>Dikarya</taxon>
        <taxon>Ascomycota</taxon>
        <taxon>Pezizomycotina</taxon>
        <taxon>Sordariomycetes</taxon>
        <taxon>Sordariomycetidae</taxon>
        <taxon>Diaporthales</taxon>
        <taxon>Diaporthaceae</taxon>
        <taxon>Diaporthe</taxon>
    </lineage>
</organism>
<accession>A0A2P5HFF9</accession>
<dbReference type="OrthoDB" id="5242219at2759"/>
<gene>
    <name evidence="1" type="ORF">DHEL01_v212621</name>
</gene>
<reference evidence="1" key="1">
    <citation type="submission" date="2017-09" db="EMBL/GenBank/DDBJ databases">
        <title>Polyketide synthases of a Diaporthe helianthi virulent isolate.</title>
        <authorList>
            <person name="Baroncelli R."/>
        </authorList>
    </citation>
    <scope>NUCLEOTIDE SEQUENCE [LARGE SCALE GENOMIC DNA]</scope>
    <source>
        <strain evidence="1">7/96</strain>
    </source>
</reference>
<dbReference type="Proteomes" id="UP000094444">
    <property type="component" value="Unassembled WGS sequence"/>
</dbReference>
<dbReference type="InParanoid" id="A0A2P5HFF9"/>
<proteinExistence type="predicted"/>
<dbReference type="EMBL" id="MAVT02002830">
    <property type="protein sequence ID" value="POS68987.1"/>
    <property type="molecule type" value="Genomic_DNA"/>
</dbReference>